<evidence type="ECO:0000313" key="1">
    <source>
        <dbReference type="EMBL" id="SQB60579.1"/>
    </source>
</evidence>
<gene>
    <name evidence="1" type="ORF">NCTC10719_02221</name>
</gene>
<dbReference type="RefSeq" id="WP_111926747.1">
    <property type="nucleotide sequence ID" value="NZ_UAWG01000015.1"/>
</dbReference>
<reference evidence="1 2" key="1">
    <citation type="submission" date="2018-06" db="EMBL/GenBank/DDBJ databases">
        <authorList>
            <consortium name="Pathogen Informatics"/>
            <person name="Doyle S."/>
        </authorList>
    </citation>
    <scope>NUCLEOTIDE SEQUENCE [LARGE SCALE GENOMIC DNA]</scope>
    <source>
        <strain evidence="1 2">NCTC10719</strain>
    </source>
</reference>
<dbReference type="Proteomes" id="UP000249986">
    <property type="component" value="Unassembled WGS sequence"/>
</dbReference>
<organism evidence="1 2">
    <name type="scientific">Clostridium perfringens</name>
    <dbReference type="NCBI Taxonomy" id="1502"/>
    <lineage>
        <taxon>Bacteria</taxon>
        <taxon>Bacillati</taxon>
        <taxon>Bacillota</taxon>
        <taxon>Clostridia</taxon>
        <taxon>Eubacteriales</taxon>
        <taxon>Clostridiaceae</taxon>
        <taxon>Clostridium</taxon>
    </lineage>
</organism>
<accession>A0A2X3ADS8</accession>
<sequence length="74" mass="8564">MEEYNNKYSKQLIDIEKVNLLLEDKESLTDFERKEAEVELLKLEEAFKSEEVNTLDLGGGPPTGSNNISFFKFF</sequence>
<name>A0A2X3ADS8_CLOPF</name>
<dbReference type="EMBL" id="UAWG01000015">
    <property type="protein sequence ID" value="SQB60579.1"/>
    <property type="molecule type" value="Genomic_DNA"/>
</dbReference>
<proteinExistence type="predicted"/>
<evidence type="ECO:0000313" key="2">
    <source>
        <dbReference type="Proteomes" id="UP000249986"/>
    </source>
</evidence>
<protein>
    <submittedName>
        <fullName evidence="1">Uncharacterized protein</fullName>
    </submittedName>
</protein>
<dbReference type="AlphaFoldDB" id="A0A2X3ADS8"/>